<dbReference type="Gene3D" id="1.10.357.10">
    <property type="entry name" value="Tetracycline Repressor, domain 2"/>
    <property type="match status" value="1"/>
</dbReference>
<dbReference type="EMBL" id="JAUEOZ010000001">
    <property type="protein sequence ID" value="MDN2480916.1"/>
    <property type="molecule type" value="Genomic_DNA"/>
</dbReference>
<name>A0ABT7XYS7_9VIBR</name>
<dbReference type="PANTHER" id="PTHR30055:SF224">
    <property type="entry name" value="TRANSCRIPTIONAL REGULATOR TETR FAMILY"/>
    <property type="match status" value="1"/>
</dbReference>
<proteinExistence type="predicted"/>
<dbReference type="Gene3D" id="1.10.10.60">
    <property type="entry name" value="Homeodomain-like"/>
    <property type="match status" value="1"/>
</dbReference>
<dbReference type="PANTHER" id="PTHR30055">
    <property type="entry name" value="HTH-TYPE TRANSCRIPTIONAL REGULATOR RUTR"/>
    <property type="match status" value="1"/>
</dbReference>
<dbReference type="InterPro" id="IPR001647">
    <property type="entry name" value="HTH_TetR"/>
</dbReference>
<dbReference type="SUPFAM" id="SSF46689">
    <property type="entry name" value="Homeodomain-like"/>
    <property type="match status" value="1"/>
</dbReference>
<accession>A0ABT7XYS7</accession>
<dbReference type="InterPro" id="IPR023772">
    <property type="entry name" value="DNA-bd_HTH_TetR-type_CS"/>
</dbReference>
<dbReference type="RefSeq" id="WP_289961068.1">
    <property type="nucleotide sequence ID" value="NZ_JAUEOZ010000001.1"/>
</dbReference>
<evidence type="ECO:0000259" key="3">
    <source>
        <dbReference type="PROSITE" id="PS50977"/>
    </source>
</evidence>
<evidence type="ECO:0000256" key="1">
    <source>
        <dbReference type="ARBA" id="ARBA00023125"/>
    </source>
</evidence>
<evidence type="ECO:0000256" key="2">
    <source>
        <dbReference type="PROSITE-ProRule" id="PRU00335"/>
    </source>
</evidence>
<dbReference type="Pfam" id="PF14246">
    <property type="entry name" value="TetR_C_7"/>
    <property type="match status" value="1"/>
</dbReference>
<reference evidence="4" key="1">
    <citation type="submission" date="2024-05" db="EMBL/GenBank/DDBJ databases">
        <title>Genome Sequences of Four Agar- Degrading Marine Bacteria.</title>
        <authorList>
            <person name="Phillips E.K."/>
            <person name="Shaffer J.C."/>
            <person name="Henson M.W."/>
            <person name="Temperton B."/>
            <person name="Thrash C.J."/>
            <person name="Martin M.O."/>
        </authorList>
    </citation>
    <scope>NUCLEOTIDE SEQUENCE</scope>
    <source>
        <strain evidence="4">EKP203</strain>
    </source>
</reference>
<organism evidence="4 5">
    <name type="scientific">Vibrio agarivorans</name>
    <dbReference type="NCBI Taxonomy" id="153622"/>
    <lineage>
        <taxon>Bacteria</taxon>
        <taxon>Pseudomonadati</taxon>
        <taxon>Pseudomonadota</taxon>
        <taxon>Gammaproteobacteria</taxon>
        <taxon>Vibrionales</taxon>
        <taxon>Vibrionaceae</taxon>
        <taxon>Vibrio</taxon>
    </lineage>
</organism>
<feature type="DNA-binding region" description="H-T-H motif" evidence="2">
    <location>
        <begin position="33"/>
        <end position="52"/>
    </location>
</feature>
<gene>
    <name evidence="4" type="ORF">QWJ08_05870</name>
</gene>
<protein>
    <submittedName>
        <fullName evidence="4">TetR/AcrR family transcriptional regulator</fullName>
    </submittedName>
</protein>
<dbReference type="PROSITE" id="PS01081">
    <property type="entry name" value="HTH_TETR_1"/>
    <property type="match status" value="1"/>
</dbReference>
<dbReference type="PRINTS" id="PR00455">
    <property type="entry name" value="HTHTETR"/>
</dbReference>
<keyword evidence="5" id="KW-1185">Reference proteome</keyword>
<evidence type="ECO:0000313" key="5">
    <source>
        <dbReference type="Proteomes" id="UP001169719"/>
    </source>
</evidence>
<feature type="domain" description="HTH tetR-type" evidence="3">
    <location>
        <begin position="10"/>
        <end position="70"/>
    </location>
</feature>
<dbReference type="InterPro" id="IPR039536">
    <property type="entry name" value="TetR_C_Proteobacteria"/>
</dbReference>
<comment type="caution">
    <text evidence="4">The sequence shown here is derived from an EMBL/GenBank/DDBJ whole genome shotgun (WGS) entry which is preliminary data.</text>
</comment>
<sequence length="205" mass="23283">MTVTKKSRSEIKREAILSAAREAFLEYGVANTSMDKLSALAGVSKRTVYNHFESKEALVLALLSCLWSNQEALDDEFLLGELTLKEQLKSLIKEQITVASDPAYIELSRVAMGHYLFKPEELRQQVRSIDKKKTNLYQWLFLQAENGRLKLALNQVETAMTQIHHLVKGACYWPQVTGLADILSSEEANQLVDDTVELFWARYGK</sequence>
<dbReference type="PROSITE" id="PS50977">
    <property type="entry name" value="HTH_TETR_2"/>
    <property type="match status" value="1"/>
</dbReference>
<dbReference type="InterPro" id="IPR009057">
    <property type="entry name" value="Homeodomain-like_sf"/>
</dbReference>
<dbReference type="Pfam" id="PF00440">
    <property type="entry name" value="TetR_N"/>
    <property type="match status" value="1"/>
</dbReference>
<keyword evidence="1 2" id="KW-0238">DNA-binding</keyword>
<dbReference type="Proteomes" id="UP001169719">
    <property type="component" value="Unassembled WGS sequence"/>
</dbReference>
<evidence type="ECO:0000313" key="4">
    <source>
        <dbReference type="EMBL" id="MDN2480916.1"/>
    </source>
</evidence>
<dbReference type="InterPro" id="IPR050109">
    <property type="entry name" value="HTH-type_TetR-like_transc_reg"/>
</dbReference>